<feature type="domain" description="DUF2087" evidence="1">
    <location>
        <begin position="25"/>
        <end position="93"/>
    </location>
</feature>
<proteinExistence type="predicted"/>
<dbReference type="Pfam" id="PF09860">
    <property type="entry name" value="DUF2087"/>
    <property type="match status" value="1"/>
</dbReference>
<sequence>VPHLSIDPGYYRTLFDRWTNDIAMLPDFPTDLKEKLVALHFIMLAFAEGEEYSEDDIHEGIKDRNLFSVDHVQIRINLLQQGFLVRFEKGSEFIYKTSKEFLTHAQWDSSIPGATQ</sequence>
<gene>
    <name evidence="2" type="ORF">METZ01_LOCUS340025</name>
</gene>
<evidence type="ECO:0000313" key="2">
    <source>
        <dbReference type="EMBL" id="SVC87171.1"/>
    </source>
</evidence>
<accession>A0A382QS60</accession>
<name>A0A382QS60_9ZZZZ</name>
<evidence type="ECO:0000259" key="1">
    <source>
        <dbReference type="Pfam" id="PF09860"/>
    </source>
</evidence>
<feature type="non-terminal residue" evidence="2">
    <location>
        <position position="1"/>
    </location>
</feature>
<reference evidence="2" key="1">
    <citation type="submission" date="2018-05" db="EMBL/GenBank/DDBJ databases">
        <authorList>
            <person name="Lanie J.A."/>
            <person name="Ng W.-L."/>
            <person name="Kazmierczak K.M."/>
            <person name="Andrzejewski T.M."/>
            <person name="Davidsen T.M."/>
            <person name="Wayne K.J."/>
            <person name="Tettelin H."/>
            <person name="Glass J.I."/>
            <person name="Rusch D."/>
            <person name="Podicherti R."/>
            <person name="Tsui H.-C.T."/>
            <person name="Winkler M.E."/>
        </authorList>
    </citation>
    <scope>NUCLEOTIDE SEQUENCE</scope>
</reference>
<dbReference type="EMBL" id="UINC01115847">
    <property type="protein sequence ID" value="SVC87171.1"/>
    <property type="molecule type" value="Genomic_DNA"/>
</dbReference>
<protein>
    <recommendedName>
        <fullName evidence="1">DUF2087 domain-containing protein</fullName>
    </recommendedName>
</protein>
<dbReference type="AlphaFoldDB" id="A0A382QS60"/>
<dbReference type="InterPro" id="IPR018656">
    <property type="entry name" value="DUF2087"/>
</dbReference>
<organism evidence="2">
    <name type="scientific">marine metagenome</name>
    <dbReference type="NCBI Taxonomy" id="408172"/>
    <lineage>
        <taxon>unclassified sequences</taxon>
        <taxon>metagenomes</taxon>
        <taxon>ecological metagenomes</taxon>
    </lineage>
</organism>